<gene>
    <name evidence="8" type="ORF">BCR33DRAFT_780975</name>
</gene>
<feature type="transmembrane region" description="Helical" evidence="6">
    <location>
        <begin position="180"/>
        <end position="203"/>
    </location>
</feature>
<comment type="subcellular location">
    <subcellularLocation>
        <location evidence="1">Membrane</location>
        <topology evidence="1">Multi-pass membrane protein</topology>
    </subcellularLocation>
</comment>
<evidence type="ECO:0000313" key="8">
    <source>
        <dbReference type="EMBL" id="ORY51127.1"/>
    </source>
</evidence>
<dbReference type="InterPro" id="IPR036259">
    <property type="entry name" value="MFS_trans_sf"/>
</dbReference>
<evidence type="ECO:0000259" key="7">
    <source>
        <dbReference type="PROSITE" id="PS50850"/>
    </source>
</evidence>
<dbReference type="Gene3D" id="1.20.1250.20">
    <property type="entry name" value="MFS general substrate transporter like domains"/>
    <property type="match status" value="1"/>
</dbReference>
<feature type="transmembrane region" description="Helical" evidence="6">
    <location>
        <begin position="108"/>
        <end position="131"/>
    </location>
</feature>
<comment type="caution">
    <text evidence="8">The sequence shown here is derived from an EMBL/GenBank/DDBJ whole genome shotgun (WGS) entry which is preliminary data.</text>
</comment>
<dbReference type="OrthoDB" id="419616at2759"/>
<dbReference type="GO" id="GO:0016020">
    <property type="term" value="C:membrane"/>
    <property type="evidence" value="ECO:0007669"/>
    <property type="project" value="UniProtKB-SubCell"/>
</dbReference>
<reference evidence="8 9" key="1">
    <citation type="submission" date="2016-07" db="EMBL/GenBank/DDBJ databases">
        <title>Pervasive Adenine N6-methylation of Active Genes in Fungi.</title>
        <authorList>
            <consortium name="DOE Joint Genome Institute"/>
            <person name="Mondo S.J."/>
            <person name="Dannebaum R.O."/>
            <person name="Kuo R.C."/>
            <person name="Labutti K."/>
            <person name="Haridas S."/>
            <person name="Kuo A."/>
            <person name="Salamov A."/>
            <person name="Ahrendt S.R."/>
            <person name="Lipzen A."/>
            <person name="Sullivan W."/>
            <person name="Andreopoulos W.B."/>
            <person name="Clum A."/>
            <person name="Lindquist E."/>
            <person name="Daum C."/>
            <person name="Ramamoorthy G.K."/>
            <person name="Gryganskyi A."/>
            <person name="Culley D."/>
            <person name="Magnuson J.K."/>
            <person name="James T.Y."/>
            <person name="O'Malley M.A."/>
            <person name="Stajich J.E."/>
            <person name="Spatafora J.W."/>
            <person name="Visel A."/>
            <person name="Grigoriev I.V."/>
        </authorList>
    </citation>
    <scope>NUCLEOTIDE SEQUENCE [LARGE SCALE GENOMIC DNA]</scope>
    <source>
        <strain evidence="8 9">JEL800</strain>
    </source>
</reference>
<dbReference type="PANTHER" id="PTHR23504:SF15">
    <property type="entry name" value="MAJOR FACILITATOR SUPERFAMILY (MFS) PROFILE DOMAIN-CONTAINING PROTEIN"/>
    <property type="match status" value="1"/>
</dbReference>
<feature type="transmembrane region" description="Helical" evidence="6">
    <location>
        <begin position="12"/>
        <end position="35"/>
    </location>
</feature>
<dbReference type="Proteomes" id="UP000193642">
    <property type="component" value="Unassembled WGS sequence"/>
</dbReference>
<dbReference type="InterPro" id="IPR020846">
    <property type="entry name" value="MFS_dom"/>
</dbReference>
<sequence length="466" mass="50527">MSLKSDVWQTYFLLAYVAPEAITESMIDPLIPYMIRTFSVDVAPDQLEAAVGGRAGLMGGMFYLPLLIMNILWGTLSDIVGRKPILIIGLFFSALTTFLLGINTSSFAFALVCRFLAGVFGSNSTVAKGALGEIHLDEKGRSWAYSLYGSLYAFSGIVGPLIGGVLVSSGTEDAPLRYPYFKACALGAGLCVLALPITHVYFFEPKELRHAKLEDMPSSPTSKSLLVRDLFSVKGLMQLWGSLKEPMTGKVMFPIFLYVLIAFCNRAWTTLLPLLFSAKHDLGGLAFTAFDTSFAMTVMACCKLFFQTTICQAIVTRFGMNGSYCLGMAVIIPACALLVCWVDLAGMDGVMLGFAVHGSVWVCEAIVYLSVIMMISDSVSPSGLGAAHGLSATCAAASRVIAPPLVGYVWEYVAVRARMPWTAFFVVQVAAVGAILFARWGNKEEAGEKGVYRRVREDVEMRSLDE</sequence>
<dbReference type="InterPro" id="IPR001958">
    <property type="entry name" value="Tet-R_TetA/multi-R_MdtG-like"/>
</dbReference>
<keyword evidence="5 6" id="KW-0472">Membrane</keyword>
<keyword evidence="2" id="KW-0813">Transport</keyword>
<feature type="transmembrane region" description="Helical" evidence="6">
    <location>
        <begin position="55"/>
        <end position="73"/>
    </location>
</feature>
<dbReference type="InterPro" id="IPR011701">
    <property type="entry name" value="MFS"/>
</dbReference>
<dbReference type="EMBL" id="MCGO01000006">
    <property type="protein sequence ID" value="ORY51127.1"/>
    <property type="molecule type" value="Genomic_DNA"/>
</dbReference>
<keyword evidence="3 6" id="KW-0812">Transmembrane</keyword>
<feature type="transmembrane region" description="Helical" evidence="6">
    <location>
        <begin position="318"/>
        <end position="344"/>
    </location>
</feature>
<feature type="transmembrane region" description="Helical" evidence="6">
    <location>
        <begin position="282"/>
        <end position="306"/>
    </location>
</feature>
<evidence type="ECO:0000256" key="6">
    <source>
        <dbReference type="SAM" id="Phobius"/>
    </source>
</evidence>
<keyword evidence="4 6" id="KW-1133">Transmembrane helix</keyword>
<dbReference type="PRINTS" id="PR01035">
    <property type="entry name" value="TCRTETA"/>
</dbReference>
<accession>A0A1Y2CVX6</accession>
<keyword evidence="9" id="KW-1185">Reference proteome</keyword>
<evidence type="ECO:0000256" key="2">
    <source>
        <dbReference type="ARBA" id="ARBA00022448"/>
    </source>
</evidence>
<proteinExistence type="predicted"/>
<dbReference type="PROSITE" id="PS50850">
    <property type="entry name" value="MFS"/>
    <property type="match status" value="1"/>
</dbReference>
<evidence type="ECO:0000256" key="5">
    <source>
        <dbReference type="ARBA" id="ARBA00023136"/>
    </source>
</evidence>
<dbReference type="SUPFAM" id="SSF103473">
    <property type="entry name" value="MFS general substrate transporter"/>
    <property type="match status" value="1"/>
</dbReference>
<protein>
    <submittedName>
        <fullName evidence="8">MFS general substrate transporter</fullName>
    </submittedName>
</protein>
<evidence type="ECO:0000256" key="1">
    <source>
        <dbReference type="ARBA" id="ARBA00004141"/>
    </source>
</evidence>
<dbReference type="Pfam" id="PF07690">
    <property type="entry name" value="MFS_1"/>
    <property type="match status" value="1"/>
</dbReference>
<evidence type="ECO:0000256" key="4">
    <source>
        <dbReference type="ARBA" id="ARBA00022989"/>
    </source>
</evidence>
<feature type="transmembrane region" description="Helical" evidence="6">
    <location>
        <begin position="143"/>
        <end position="168"/>
    </location>
</feature>
<feature type="transmembrane region" description="Helical" evidence="6">
    <location>
        <begin position="255"/>
        <end position="276"/>
    </location>
</feature>
<evidence type="ECO:0000313" key="9">
    <source>
        <dbReference type="Proteomes" id="UP000193642"/>
    </source>
</evidence>
<feature type="transmembrane region" description="Helical" evidence="6">
    <location>
        <begin position="85"/>
        <end position="102"/>
    </location>
</feature>
<dbReference type="AlphaFoldDB" id="A0A1Y2CVX6"/>
<evidence type="ECO:0000256" key="3">
    <source>
        <dbReference type="ARBA" id="ARBA00022692"/>
    </source>
</evidence>
<feature type="transmembrane region" description="Helical" evidence="6">
    <location>
        <begin position="383"/>
        <end position="401"/>
    </location>
</feature>
<name>A0A1Y2CVX6_9FUNG</name>
<dbReference type="PANTHER" id="PTHR23504">
    <property type="entry name" value="MAJOR FACILITATOR SUPERFAMILY DOMAIN-CONTAINING PROTEIN 10"/>
    <property type="match status" value="1"/>
</dbReference>
<feature type="transmembrane region" description="Helical" evidence="6">
    <location>
        <begin position="421"/>
        <end position="440"/>
    </location>
</feature>
<organism evidence="8 9">
    <name type="scientific">Rhizoclosmatium globosum</name>
    <dbReference type="NCBI Taxonomy" id="329046"/>
    <lineage>
        <taxon>Eukaryota</taxon>
        <taxon>Fungi</taxon>
        <taxon>Fungi incertae sedis</taxon>
        <taxon>Chytridiomycota</taxon>
        <taxon>Chytridiomycota incertae sedis</taxon>
        <taxon>Chytridiomycetes</taxon>
        <taxon>Chytridiales</taxon>
        <taxon>Chytriomycetaceae</taxon>
        <taxon>Rhizoclosmatium</taxon>
    </lineage>
</organism>
<feature type="transmembrane region" description="Helical" evidence="6">
    <location>
        <begin position="350"/>
        <end position="371"/>
    </location>
</feature>
<feature type="domain" description="Major facilitator superfamily (MFS) profile" evidence="7">
    <location>
        <begin position="1"/>
        <end position="446"/>
    </location>
</feature>
<dbReference type="GO" id="GO:0022857">
    <property type="term" value="F:transmembrane transporter activity"/>
    <property type="evidence" value="ECO:0007669"/>
    <property type="project" value="InterPro"/>
</dbReference>